<dbReference type="EMBL" id="QGGY01000004">
    <property type="protein sequence ID" value="PWJ76868.1"/>
    <property type="molecule type" value="Genomic_DNA"/>
</dbReference>
<dbReference type="Proteomes" id="UP000245412">
    <property type="component" value="Unassembled WGS sequence"/>
</dbReference>
<comment type="caution">
    <text evidence="2">The sequence shown here is derived from an EMBL/GenBank/DDBJ whole genome shotgun (WGS) entry which is preliminary data.</text>
</comment>
<dbReference type="RefSeq" id="WP_109626000.1">
    <property type="nucleotide sequence ID" value="NZ_JANKBI010000023.1"/>
</dbReference>
<feature type="transmembrane region" description="Helical" evidence="1">
    <location>
        <begin position="30"/>
        <end position="49"/>
    </location>
</feature>
<accession>A0AB73T6B5</accession>
<keyword evidence="1" id="KW-1133">Transmembrane helix</keyword>
<sequence length="245" mass="27659">MDYSVYKFTKKELGIQILLYTILDGVVSYLFYRSFYAFILFSPGVLWFLKERRKTFQRKRTSEFQSQFLAGMKCVSTALSAGYAIENAFEESLKEITKIYGKESMIFAEFSNIAAQVKLNRPVEQLVGDLAERTGIEDIISFAQVFKVSKRTGGDMQAIIRNTVGAITQKQETQLEIGTCLASKKMEQNIMSAVPFFILIYVSVASPGFLDVLYHNEMGAAVMSICLGIYVAAWFLGRKIVNIEV</sequence>
<keyword evidence="3" id="KW-1185">Reference proteome</keyword>
<dbReference type="PANTHER" id="PTHR35007">
    <property type="entry name" value="INTEGRAL MEMBRANE PROTEIN-RELATED"/>
    <property type="match status" value="1"/>
</dbReference>
<dbReference type="PANTHER" id="PTHR35007:SF1">
    <property type="entry name" value="PILUS ASSEMBLY PROTEIN"/>
    <property type="match status" value="1"/>
</dbReference>
<dbReference type="AlphaFoldDB" id="A0AB73T6B5"/>
<keyword evidence="1" id="KW-0472">Membrane</keyword>
<proteinExistence type="predicted"/>
<organism evidence="2 3">
    <name type="scientific">Murimonas intestini</name>
    <dbReference type="NCBI Taxonomy" id="1337051"/>
    <lineage>
        <taxon>Bacteria</taxon>
        <taxon>Bacillati</taxon>
        <taxon>Bacillota</taxon>
        <taxon>Clostridia</taxon>
        <taxon>Lachnospirales</taxon>
        <taxon>Lachnospiraceae</taxon>
        <taxon>Murimonas</taxon>
    </lineage>
</organism>
<name>A0AB73T6B5_9FIRM</name>
<gene>
    <name evidence="2" type="ORF">C7383_104317</name>
</gene>
<feature type="transmembrane region" description="Helical" evidence="1">
    <location>
        <begin position="220"/>
        <end position="237"/>
    </location>
</feature>
<reference evidence="2 3" key="1">
    <citation type="submission" date="2018-05" db="EMBL/GenBank/DDBJ databases">
        <authorList>
            <person name="Goeker M."/>
            <person name="Huntemann M."/>
            <person name="Clum A."/>
            <person name="Pillay M."/>
            <person name="Palaniappan K."/>
            <person name="Varghese N."/>
            <person name="Mikhailova N."/>
            <person name="Stamatis D."/>
            <person name="Reddy T."/>
            <person name="Daum C."/>
            <person name="Shapiro N."/>
            <person name="Ivanova N."/>
            <person name="Kyrpides N."/>
            <person name="Woyke T."/>
        </authorList>
    </citation>
    <scope>NUCLEOTIDE SEQUENCE [LARGE SCALE GENOMIC DNA]</scope>
    <source>
        <strain evidence="2 3">DSM 26524</strain>
    </source>
</reference>
<evidence type="ECO:0000313" key="3">
    <source>
        <dbReference type="Proteomes" id="UP000245412"/>
    </source>
</evidence>
<evidence type="ECO:0000256" key="1">
    <source>
        <dbReference type="SAM" id="Phobius"/>
    </source>
</evidence>
<protein>
    <submittedName>
        <fullName evidence="2">Tight adherence protein B</fullName>
    </submittedName>
</protein>
<feature type="transmembrane region" description="Helical" evidence="1">
    <location>
        <begin position="193"/>
        <end position="214"/>
    </location>
</feature>
<keyword evidence="1" id="KW-0812">Transmembrane</keyword>
<evidence type="ECO:0000313" key="2">
    <source>
        <dbReference type="EMBL" id="PWJ76868.1"/>
    </source>
</evidence>